<dbReference type="GO" id="GO:0004190">
    <property type="term" value="F:aspartic-type endopeptidase activity"/>
    <property type="evidence" value="ECO:0007669"/>
    <property type="project" value="InterPro"/>
</dbReference>
<comment type="caution">
    <text evidence="1">The sequence shown here is derived from an EMBL/GenBank/DDBJ whole genome shotgun (WGS) entry which is preliminary data.</text>
</comment>
<dbReference type="RefSeq" id="WP_068392350.1">
    <property type="nucleotide sequence ID" value="NZ_LSZO01000192.1"/>
</dbReference>
<organism evidence="1 2">
    <name type="scientific">Ventosimonas gracilis</name>
    <dbReference type="NCBI Taxonomy" id="1680762"/>
    <lineage>
        <taxon>Bacteria</taxon>
        <taxon>Pseudomonadati</taxon>
        <taxon>Pseudomonadota</taxon>
        <taxon>Gammaproteobacteria</taxon>
        <taxon>Pseudomonadales</taxon>
        <taxon>Ventosimonadaceae</taxon>
        <taxon>Ventosimonas</taxon>
    </lineage>
</organism>
<dbReference type="SUPFAM" id="SSF50630">
    <property type="entry name" value="Acid proteases"/>
    <property type="match status" value="1"/>
</dbReference>
<dbReference type="Proteomes" id="UP000072660">
    <property type="component" value="Unassembled WGS sequence"/>
</dbReference>
<protein>
    <submittedName>
        <fullName evidence="1">Aspartyl protease</fullName>
    </submittedName>
</protein>
<dbReference type="Gene3D" id="2.40.70.10">
    <property type="entry name" value="Acid Proteases"/>
    <property type="match status" value="1"/>
</dbReference>
<evidence type="ECO:0000313" key="2">
    <source>
        <dbReference type="Proteomes" id="UP000072660"/>
    </source>
</evidence>
<keyword evidence="1" id="KW-0378">Hydrolase</keyword>
<name>A0A139SMP7_9GAMM</name>
<reference evidence="1 2" key="1">
    <citation type="submission" date="2016-02" db="EMBL/GenBank/DDBJ databases">
        <authorList>
            <person name="Wen L."/>
            <person name="He K."/>
            <person name="Yang H."/>
        </authorList>
    </citation>
    <scope>NUCLEOTIDE SEQUENCE [LARGE SCALE GENOMIC DNA]</scope>
    <source>
        <strain evidence="1 2">CV58</strain>
    </source>
</reference>
<accession>A0A139SMP7</accession>
<dbReference type="AlphaFoldDB" id="A0A139SMP7"/>
<keyword evidence="1" id="KW-0645">Protease</keyword>
<dbReference type="PROSITE" id="PS00141">
    <property type="entry name" value="ASP_PROTEASE"/>
    <property type="match status" value="1"/>
</dbReference>
<keyword evidence="2" id="KW-1185">Reference proteome</keyword>
<dbReference type="InterPro" id="IPR021109">
    <property type="entry name" value="Peptidase_aspartic_dom_sf"/>
</dbReference>
<sequence>MSSPLPGQRAGRVMLILCWLAALLLATWFFGAFEEKRENPNQNPASQRHADSIEVVLKSGRDGHYRMMGQINGEKVRLMLDTGATSVAIPLKVAKKLGLRRGAGISVRTANGTVTAHLTRIDSLQLGDIKLYDVEALISPGMEGEEILLGMSALRRLEFTHKDGRLLLRQYLP</sequence>
<dbReference type="GO" id="GO:0006508">
    <property type="term" value="P:proteolysis"/>
    <property type="evidence" value="ECO:0007669"/>
    <property type="project" value="UniProtKB-KW"/>
</dbReference>
<dbReference type="OrthoDB" id="185963at2"/>
<proteinExistence type="predicted"/>
<evidence type="ECO:0000313" key="1">
    <source>
        <dbReference type="EMBL" id="KXU35762.1"/>
    </source>
</evidence>
<dbReference type="NCBIfam" id="TIGR02281">
    <property type="entry name" value="clan_AA_DTGA"/>
    <property type="match status" value="1"/>
</dbReference>
<gene>
    <name evidence="1" type="ORF">AXE65_06215</name>
</gene>
<dbReference type="CDD" id="cd05483">
    <property type="entry name" value="retropepsin_like_bacteria"/>
    <property type="match status" value="1"/>
</dbReference>
<dbReference type="Pfam" id="PF13975">
    <property type="entry name" value="gag-asp_proteas"/>
    <property type="match status" value="1"/>
</dbReference>
<dbReference type="InterPro" id="IPR034122">
    <property type="entry name" value="Retropepsin-like_bacterial"/>
</dbReference>
<dbReference type="InterPro" id="IPR001969">
    <property type="entry name" value="Aspartic_peptidase_AS"/>
</dbReference>
<dbReference type="EMBL" id="LSZO01000192">
    <property type="protein sequence ID" value="KXU35762.1"/>
    <property type="molecule type" value="Genomic_DNA"/>
</dbReference>
<dbReference type="InterPro" id="IPR011969">
    <property type="entry name" value="Clan_AA_Asp_peptidase_C"/>
</dbReference>